<proteinExistence type="predicted"/>
<keyword evidence="2" id="KW-1185">Reference proteome</keyword>
<organism evidence="1 2">
    <name type="scientific">Rubinisphaera italica</name>
    <dbReference type="NCBI Taxonomy" id="2527969"/>
    <lineage>
        <taxon>Bacteria</taxon>
        <taxon>Pseudomonadati</taxon>
        <taxon>Planctomycetota</taxon>
        <taxon>Planctomycetia</taxon>
        <taxon>Planctomycetales</taxon>
        <taxon>Planctomycetaceae</taxon>
        <taxon>Rubinisphaera</taxon>
    </lineage>
</organism>
<comment type="caution">
    <text evidence="1">The sequence shown here is derived from an EMBL/GenBank/DDBJ whole genome shotgun (WGS) entry which is preliminary data.</text>
</comment>
<sequence length="184" mass="21362">MKRQFSKWLSTPFELGEKPRRIHIRYEAMVKIDGHDDVEYVTLLDYEMRDGSQGGGFNGPCCFSFCDVDHDKVEPEDLIISYLGMYLMISQSPEEVHQLEPEVEETIESIIKKSGFEDVEVHESIICNEVLYTLFNAKLNSHEFKGCIYNGDEIVSFEENNALSNIPAYYYAYGKDRIEFQIEE</sequence>
<protein>
    <submittedName>
        <fullName evidence="1">Uncharacterized protein</fullName>
    </submittedName>
</protein>
<evidence type="ECO:0000313" key="1">
    <source>
        <dbReference type="EMBL" id="TWT62919.1"/>
    </source>
</evidence>
<evidence type="ECO:0000313" key="2">
    <source>
        <dbReference type="Proteomes" id="UP000316095"/>
    </source>
</evidence>
<dbReference type="EMBL" id="SJPG01000001">
    <property type="protein sequence ID" value="TWT62919.1"/>
    <property type="molecule type" value="Genomic_DNA"/>
</dbReference>
<reference evidence="1 2" key="1">
    <citation type="submission" date="2019-02" db="EMBL/GenBank/DDBJ databases">
        <title>Deep-cultivation of Planctomycetes and their phenomic and genomic characterization uncovers novel biology.</title>
        <authorList>
            <person name="Wiegand S."/>
            <person name="Jogler M."/>
            <person name="Boedeker C."/>
            <person name="Pinto D."/>
            <person name="Vollmers J."/>
            <person name="Rivas-Marin E."/>
            <person name="Kohn T."/>
            <person name="Peeters S.H."/>
            <person name="Heuer A."/>
            <person name="Rast P."/>
            <person name="Oberbeckmann S."/>
            <person name="Bunk B."/>
            <person name="Jeske O."/>
            <person name="Meyerdierks A."/>
            <person name="Storesund J.E."/>
            <person name="Kallscheuer N."/>
            <person name="Luecker S."/>
            <person name="Lage O.M."/>
            <person name="Pohl T."/>
            <person name="Merkel B.J."/>
            <person name="Hornburger P."/>
            <person name="Mueller R.-W."/>
            <person name="Bruemmer F."/>
            <person name="Labrenz M."/>
            <person name="Spormann A.M."/>
            <person name="Op Den Camp H."/>
            <person name="Overmann J."/>
            <person name="Amann R."/>
            <person name="Jetten M.S.M."/>
            <person name="Mascher T."/>
            <person name="Medema M.H."/>
            <person name="Devos D.P."/>
            <person name="Kaster A.-K."/>
            <person name="Ovreas L."/>
            <person name="Rohde M."/>
            <person name="Galperin M.Y."/>
            <person name="Jogler C."/>
        </authorList>
    </citation>
    <scope>NUCLEOTIDE SEQUENCE [LARGE SCALE GENOMIC DNA]</scope>
    <source>
        <strain evidence="1 2">Pan54</strain>
    </source>
</reference>
<gene>
    <name evidence="1" type="ORF">Pan54_36700</name>
</gene>
<accession>A0A5C5XK50</accession>
<name>A0A5C5XK50_9PLAN</name>
<dbReference type="AlphaFoldDB" id="A0A5C5XK50"/>
<dbReference type="Proteomes" id="UP000316095">
    <property type="component" value="Unassembled WGS sequence"/>
</dbReference>